<dbReference type="InterPro" id="IPR036388">
    <property type="entry name" value="WH-like_DNA-bd_sf"/>
</dbReference>
<keyword evidence="7" id="KW-1185">Reference proteome</keyword>
<organism evidence="6 7">
    <name type="scientific">Pigmentiphaga aceris</name>
    <dbReference type="NCBI Taxonomy" id="1940612"/>
    <lineage>
        <taxon>Bacteria</taxon>
        <taxon>Pseudomonadati</taxon>
        <taxon>Pseudomonadota</taxon>
        <taxon>Betaproteobacteria</taxon>
        <taxon>Burkholderiales</taxon>
        <taxon>Alcaligenaceae</taxon>
        <taxon>Pigmentiphaga</taxon>
    </lineage>
</organism>
<accession>A0A5C0B766</accession>
<keyword evidence="3" id="KW-0238">DNA-binding</keyword>
<dbReference type="EMBL" id="CP043046">
    <property type="protein sequence ID" value="QEI08881.1"/>
    <property type="molecule type" value="Genomic_DNA"/>
</dbReference>
<dbReference type="GO" id="GO:0006351">
    <property type="term" value="P:DNA-templated transcription"/>
    <property type="evidence" value="ECO:0007669"/>
    <property type="project" value="TreeGrafter"/>
</dbReference>
<reference evidence="6 7" key="1">
    <citation type="submission" date="2019-08" db="EMBL/GenBank/DDBJ databases">
        <title>Amphibian skin-associated Pigmentiphaga: genome sequence and occurrence across geography and hosts.</title>
        <authorList>
            <person name="Bletz M.C."/>
            <person name="Bunk B."/>
            <person name="Sproeer C."/>
            <person name="Biwer P."/>
            <person name="Reiter S."/>
            <person name="Rabemananjara F.C.E."/>
            <person name="Schulz S."/>
            <person name="Overmann J."/>
            <person name="Vences M."/>
        </authorList>
    </citation>
    <scope>NUCLEOTIDE SEQUENCE [LARGE SCALE GENOMIC DNA]</scope>
    <source>
        <strain evidence="6 7">Mada1488</strain>
    </source>
</reference>
<evidence type="ECO:0000256" key="4">
    <source>
        <dbReference type="ARBA" id="ARBA00023163"/>
    </source>
</evidence>
<dbReference type="Pfam" id="PF03466">
    <property type="entry name" value="LysR_substrate"/>
    <property type="match status" value="1"/>
</dbReference>
<dbReference type="RefSeq" id="WP_148818447.1">
    <property type="nucleotide sequence ID" value="NZ_CP043046.1"/>
</dbReference>
<dbReference type="InterPro" id="IPR005119">
    <property type="entry name" value="LysR_subst-bd"/>
</dbReference>
<gene>
    <name evidence="6" type="ORF">FXN63_25760</name>
</gene>
<evidence type="ECO:0000256" key="2">
    <source>
        <dbReference type="ARBA" id="ARBA00023015"/>
    </source>
</evidence>
<dbReference type="Proteomes" id="UP000325161">
    <property type="component" value="Chromosome"/>
</dbReference>
<protein>
    <submittedName>
        <fullName evidence="6">LysR family transcriptional regulator</fullName>
    </submittedName>
</protein>
<evidence type="ECO:0000313" key="7">
    <source>
        <dbReference type="Proteomes" id="UP000325161"/>
    </source>
</evidence>
<dbReference type="Gene3D" id="3.40.190.10">
    <property type="entry name" value="Periplasmic binding protein-like II"/>
    <property type="match status" value="2"/>
</dbReference>
<sequence length="302" mass="32814">MKRSCPTIQELLALDAIARYQNMTQAAGALCITVSAVSKQLASLESFLGVELLEKHGRSVQLTPVARSYWQRVSGGLREIETASFELRAGANDAAAGTATGLLTLASVPTFLTKWLIPRLPDFRQRHPGITLSFGQHLSRDDAIAPGVDAAIRYGVGQWPELMVEYIGGREFVPIGAPDLLGGKRAEGADALRSQRLLHHEEAPGAWRQWAAQHGAPDLPTLTGPRFTRYSALVQAVASGLGVGLVPRLLVEEELAQGHLITLTGMAVTLDQGHYLCFRAERTESPVLGVFRKWLRDQSHVV</sequence>
<proteinExistence type="inferred from homology"/>
<evidence type="ECO:0000256" key="1">
    <source>
        <dbReference type="ARBA" id="ARBA00009437"/>
    </source>
</evidence>
<name>A0A5C0B766_9BURK</name>
<dbReference type="GO" id="GO:0003700">
    <property type="term" value="F:DNA-binding transcription factor activity"/>
    <property type="evidence" value="ECO:0007669"/>
    <property type="project" value="InterPro"/>
</dbReference>
<dbReference type="InterPro" id="IPR036390">
    <property type="entry name" value="WH_DNA-bd_sf"/>
</dbReference>
<dbReference type="PANTHER" id="PTHR30537:SF74">
    <property type="entry name" value="HTH-TYPE TRANSCRIPTIONAL REGULATOR TRPI"/>
    <property type="match status" value="1"/>
</dbReference>
<dbReference type="Gene3D" id="1.10.10.10">
    <property type="entry name" value="Winged helix-like DNA-binding domain superfamily/Winged helix DNA-binding domain"/>
    <property type="match status" value="1"/>
</dbReference>
<keyword evidence="4" id="KW-0804">Transcription</keyword>
<keyword evidence="2" id="KW-0805">Transcription regulation</keyword>
<dbReference type="InterPro" id="IPR058163">
    <property type="entry name" value="LysR-type_TF_proteobact-type"/>
</dbReference>
<dbReference type="PANTHER" id="PTHR30537">
    <property type="entry name" value="HTH-TYPE TRANSCRIPTIONAL REGULATOR"/>
    <property type="match status" value="1"/>
</dbReference>
<dbReference type="SUPFAM" id="SSF53850">
    <property type="entry name" value="Periplasmic binding protein-like II"/>
    <property type="match status" value="1"/>
</dbReference>
<evidence type="ECO:0000313" key="6">
    <source>
        <dbReference type="EMBL" id="QEI08881.1"/>
    </source>
</evidence>
<dbReference type="PROSITE" id="PS50931">
    <property type="entry name" value="HTH_LYSR"/>
    <property type="match status" value="1"/>
</dbReference>
<evidence type="ECO:0000259" key="5">
    <source>
        <dbReference type="PROSITE" id="PS50931"/>
    </source>
</evidence>
<feature type="domain" description="HTH lysR-type" evidence="5">
    <location>
        <begin position="6"/>
        <end position="63"/>
    </location>
</feature>
<dbReference type="GO" id="GO:0043565">
    <property type="term" value="F:sequence-specific DNA binding"/>
    <property type="evidence" value="ECO:0007669"/>
    <property type="project" value="TreeGrafter"/>
</dbReference>
<dbReference type="OrthoDB" id="9178397at2"/>
<comment type="similarity">
    <text evidence="1">Belongs to the LysR transcriptional regulatory family.</text>
</comment>
<dbReference type="SUPFAM" id="SSF46785">
    <property type="entry name" value="Winged helix' DNA-binding domain"/>
    <property type="match status" value="1"/>
</dbReference>
<dbReference type="InterPro" id="IPR000847">
    <property type="entry name" value="LysR_HTH_N"/>
</dbReference>
<evidence type="ECO:0000256" key="3">
    <source>
        <dbReference type="ARBA" id="ARBA00023125"/>
    </source>
</evidence>
<dbReference type="AlphaFoldDB" id="A0A5C0B766"/>
<dbReference type="Pfam" id="PF00126">
    <property type="entry name" value="HTH_1"/>
    <property type="match status" value="1"/>
</dbReference>
<dbReference type="KEGG" id="pacr:FXN63_25760"/>